<proteinExistence type="predicted"/>
<dbReference type="PANTHER" id="PTHR43162">
    <property type="match status" value="1"/>
</dbReference>
<dbReference type="SUPFAM" id="SSF51735">
    <property type="entry name" value="NAD(P)-binding Rossmann-fold domains"/>
    <property type="match status" value="1"/>
</dbReference>
<keyword evidence="3" id="KW-1185">Reference proteome</keyword>
<dbReference type="AlphaFoldDB" id="A0A7W8EJA2"/>
<evidence type="ECO:0000313" key="2">
    <source>
        <dbReference type="EMBL" id="MBB5081429.1"/>
    </source>
</evidence>
<organism evidence="2 3">
    <name type="scientific">Nonomuraea endophytica</name>
    <dbReference type="NCBI Taxonomy" id="714136"/>
    <lineage>
        <taxon>Bacteria</taxon>
        <taxon>Bacillati</taxon>
        <taxon>Actinomycetota</taxon>
        <taxon>Actinomycetes</taxon>
        <taxon>Streptosporangiales</taxon>
        <taxon>Streptosporangiaceae</taxon>
        <taxon>Nonomuraea</taxon>
    </lineage>
</organism>
<dbReference type="Pfam" id="PF05368">
    <property type="entry name" value="NmrA"/>
    <property type="match status" value="1"/>
</dbReference>
<dbReference type="Proteomes" id="UP000568380">
    <property type="component" value="Unassembled WGS sequence"/>
</dbReference>
<comment type="caution">
    <text evidence="2">The sequence shown here is derived from an EMBL/GenBank/DDBJ whole genome shotgun (WGS) entry which is preliminary data.</text>
</comment>
<dbReference type="InterPro" id="IPR008030">
    <property type="entry name" value="NmrA-like"/>
</dbReference>
<dbReference type="RefSeq" id="WP_184968777.1">
    <property type="nucleotide sequence ID" value="NZ_JACHIN010000010.1"/>
</dbReference>
<dbReference type="InterPro" id="IPR051604">
    <property type="entry name" value="Ergot_Alk_Oxidoreductase"/>
</dbReference>
<evidence type="ECO:0000313" key="3">
    <source>
        <dbReference type="Proteomes" id="UP000568380"/>
    </source>
</evidence>
<evidence type="ECO:0000259" key="1">
    <source>
        <dbReference type="Pfam" id="PF05368"/>
    </source>
</evidence>
<gene>
    <name evidence="2" type="ORF">HNR40_006924</name>
</gene>
<dbReference type="InterPro" id="IPR036291">
    <property type="entry name" value="NAD(P)-bd_dom_sf"/>
</dbReference>
<dbReference type="Gene3D" id="3.40.50.720">
    <property type="entry name" value="NAD(P)-binding Rossmann-like Domain"/>
    <property type="match status" value="1"/>
</dbReference>
<feature type="domain" description="NmrA-like" evidence="1">
    <location>
        <begin position="2"/>
        <end position="210"/>
    </location>
</feature>
<name>A0A7W8EJA2_9ACTN</name>
<accession>A0A7W8EJA2</accession>
<sequence length="278" mass="28463">MTFLVMNAAGAQGGAVARRLLAEGLSVRAFTRSGPAPEGARPFTGDLADGAAVKAAFDGVTHASVMLPMVYDPDTVALYVRNVRDAALAAGVRRLVFNTGNRLPAAETGVPAFETRRRAGDELRAAGLPVVELRPPIYLDNLAAPWVAGPLAAENVLAYPLPADLPVAWLSHADLAAATHAALTLDGLEGRILNVGAAEAVTGTDLAAAIGARFHAQDPTAFEAALSAMAGPVTAAAIADTYRWAAADRSLLAADPAALALLGVRPAAPADWLAGQPR</sequence>
<protein>
    <submittedName>
        <fullName evidence="2">Uncharacterized protein YbjT (DUF2867 family)</fullName>
    </submittedName>
</protein>
<dbReference type="PANTHER" id="PTHR43162:SF1">
    <property type="entry name" value="PRESTALK A DIFFERENTIATION PROTEIN A"/>
    <property type="match status" value="1"/>
</dbReference>
<dbReference type="EMBL" id="JACHIN010000010">
    <property type="protein sequence ID" value="MBB5081429.1"/>
    <property type="molecule type" value="Genomic_DNA"/>
</dbReference>
<reference evidence="2 3" key="1">
    <citation type="submission" date="2020-08" db="EMBL/GenBank/DDBJ databases">
        <title>Genomic Encyclopedia of Type Strains, Phase IV (KMG-IV): sequencing the most valuable type-strain genomes for metagenomic binning, comparative biology and taxonomic classification.</title>
        <authorList>
            <person name="Goeker M."/>
        </authorList>
    </citation>
    <scope>NUCLEOTIDE SEQUENCE [LARGE SCALE GENOMIC DNA]</scope>
    <source>
        <strain evidence="2 3">DSM 45385</strain>
    </source>
</reference>